<organism evidence="8 9">
    <name type="scientific">Planococcus chinensis</name>
    <dbReference type="NCBI Taxonomy" id="272917"/>
    <lineage>
        <taxon>Bacteria</taxon>
        <taxon>Bacillati</taxon>
        <taxon>Bacillota</taxon>
        <taxon>Bacilli</taxon>
        <taxon>Bacillales</taxon>
        <taxon>Caryophanaceae</taxon>
        <taxon>Planococcus</taxon>
    </lineage>
</organism>
<dbReference type="Pfam" id="PF13440">
    <property type="entry name" value="Polysacc_synt_3"/>
    <property type="match status" value="1"/>
</dbReference>
<feature type="transmembrane region" description="Helical" evidence="7">
    <location>
        <begin position="260"/>
        <end position="277"/>
    </location>
</feature>
<dbReference type="Proteomes" id="UP001597273">
    <property type="component" value="Unassembled WGS sequence"/>
</dbReference>
<keyword evidence="6 7" id="KW-0472">Membrane</keyword>
<feature type="transmembrane region" description="Helical" evidence="7">
    <location>
        <begin position="423"/>
        <end position="442"/>
    </location>
</feature>
<dbReference type="PANTHER" id="PTHR30250:SF10">
    <property type="entry name" value="LIPOPOLYSACCHARIDE BIOSYNTHESIS PROTEIN WZXC"/>
    <property type="match status" value="1"/>
</dbReference>
<feature type="transmembrane region" description="Helical" evidence="7">
    <location>
        <begin position="217"/>
        <end position="240"/>
    </location>
</feature>
<feature type="transmembrane region" description="Helical" evidence="7">
    <location>
        <begin position="86"/>
        <end position="105"/>
    </location>
</feature>
<keyword evidence="3" id="KW-1003">Cell membrane</keyword>
<evidence type="ECO:0000256" key="5">
    <source>
        <dbReference type="ARBA" id="ARBA00022989"/>
    </source>
</evidence>
<feature type="transmembrane region" description="Helical" evidence="7">
    <location>
        <begin position="289"/>
        <end position="312"/>
    </location>
</feature>
<feature type="transmembrane region" description="Helical" evidence="7">
    <location>
        <begin position="43"/>
        <end position="65"/>
    </location>
</feature>
<feature type="transmembrane region" description="Helical" evidence="7">
    <location>
        <begin position="152"/>
        <end position="171"/>
    </location>
</feature>
<feature type="transmembrane region" description="Helical" evidence="7">
    <location>
        <begin position="177"/>
        <end position="197"/>
    </location>
</feature>
<comment type="subcellular location">
    <subcellularLocation>
        <location evidence="1">Cell membrane</location>
        <topology evidence="1">Multi-pass membrane protein</topology>
    </subcellularLocation>
</comment>
<reference evidence="9" key="1">
    <citation type="journal article" date="2019" name="Int. J. Syst. Evol. Microbiol.">
        <title>The Global Catalogue of Microorganisms (GCM) 10K type strain sequencing project: providing services to taxonomists for standard genome sequencing and annotation.</title>
        <authorList>
            <consortium name="The Broad Institute Genomics Platform"/>
            <consortium name="The Broad Institute Genome Sequencing Center for Infectious Disease"/>
            <person name="Wu L."/>
            <person name="Ma J."/>
        </authorList>
    </citation>
    <scope>NUCLEOTIDE SEQUENCE [LARGE SCALE GENOMIC DNA]</scope>
    <source>
        <strain evidence="9">CGMCC 1.15475</strain>
    </source>
</reference>
<evidence type="ECO:0000256" key="3">
    <source>
        <dbReference type="ARBA" id="ARBA00022475"/>
    </source>
</evidence>
<feature type="transmembrane region" description="Helical" evidence="7">
    <location>
        <begin position="332"/>
        <end position="349"/>
    </location>
</feature>
<dbReference type="EMBL" id="JBHUFW010000004">
    <property type="protein sequence ID" value="MFD1861995.1"/>
    <property type="molecule type" value="Genomic_DNA"/>
</dbReference>
<accession>A0ABW4QEI3</accession>
<name>A0ABW4QEI3_9BACL</name>
<proteinExistence type="inferred from homology"/>
<evidence type="ECO:0000313" key="8">
    <source>
        <dbReference type="EMBL" id="MFD1861995.1"/>
    </source>
</evidence>
<evidence type="ECO:0000256" key="2">
    <source>
        <dbReference type="ARBA" id="ARBA00007430"/>
    </source>
</evidence>
<evidence type="ECO:0000256" key="6">
    <source>
        <dbReference type="ARBA" id="ARBA00023136"/>
    </source>
</evidence>
<feature type="transmembrane region" description="Helical" evidence="7">
    <location>
        <begin position="448"/>
        <end position="467"/>
    </location>
</feature>
<protein>
    <submittedName>
        <fullName evidence="8">Lipopolysaccharide biosynthesis protein</fullName>
    </submittedName>
</protein>
<dbReference type="InterPro" id="IPR050833">
    <property type="entry name" value="Poly_Biosynth_Transport"/>
</dbReference>
<comment type="similarity">
    <text evidence="2">Belongs to the polysaccharide synthase family.</text>
</comment>
<feature type="transmembrane region" description="Helical" evidence="7">
    <location>
        <begin position="117"/>
        <end position="140"/>
    </location>
</feature>
<evidence type="ECO:0000256" key="7">
    <source>
        <dbReference type="SAM" id="Phobius"/>
    </source>
</evidence>
<keyword evidence="9" id="KW-1185">Reference proteome</keyword>
<dbReference type="CDD" id="cd13127">
    <property type="entry name" value="MATE_tuaB_like"/>
    <property type="match status" value="1"/>
</dbReference>
<feature type="transmembrane region" description="Helical" evidence="7">
    <location>
        <begin position="361"/>
        <end position="381"/>
    </location>
</feature>
<comment type="caution">
    <text evidence="8">The sequence shown here is derived from an EMBL/GenBank/DDBJ whole genome shotgun (WGS) entry which is preliminary data.</text>
</comment>
<evidence type="ECO:0000256" key="1">
    <source>
        <dbReference type="ARBA" id="ARBA00004651"/>
    </source>
</evidence>
<keyword evidence="5 7" id="KW-1133">Transmembrane helix</keyword>
<keyword evidence="4 7" id="KW-0812">Transmembrane</keyword>
<sequence length="484" mass="54281">MSQNSMSSKIGHAAKWSTFTEVAAKLVTPVTNIILARLLAPEAFGIITIVVMVVSFAEMFTDAGFQKYLVQHEFSDTEEKEKTANVAFWTSLFISLVIYAFIFIFRHQLAAAVGNPALGNVIAFAAMQIPIYAFSSVQIALNRRDYNFKLLFLVRIVIVTIPLFVTLPLAFFGYGYWSIIIGTISGSISSAIIFMRISEWKPSFFYSFSLFKTMFSFSSWTLLEATAIWLTAWVDVFIIGSFLSEYFVGLYRTSLNMVESLFALITASMNPVLFSALSRLQNDHYKFTAMFLSAQRLLAFLVFPIGMGLFLYRDFATSIMLGPKWTEASTILGLWALTSAIRLVMVSIFSEVYRSMGRPKISLFLQTIDLLIIIPVCLISLQVGFWELVYARAFVRLDLIIPGLFVMSIIFKISAHRILKNVIKPLICTLIMSAVALLLQSISDLPVWSAISIALCILVYFLALFYVDKGTVIAAKKVIVSKEV</sequence>
<dbReference type="PANTHER" id="PTHR30250">
    <property type="entry name" value="PST FAMILY PREDICTED COLANIC ACID TRANSPORTER"/>
    <property type="match status" value="1"/>
</dbReference>
<feature type="transmembrane region" description="Helical" evidence="7">
    <location>
        <begin position="393"/>
        <end position="411"/>
    </location>
</feature>
<evidence type="ECO:0000256" key="4">
    <source>
        <dbReference type="ARBA" id="ARBA00022692"/>
    </source>
</evidence>
<evidence type="ECO:0000313" key="9">
    <source>
        <dbReference type="Proteomes" id="UP001597273"/>
    </source>
</evidence>
<dbReference type="RefSeq" id="WP_377339152.1">
    <property type="nucleotide sequence ID" value="NZ_JBHUFW010000004.1"/>
</dbReference>
<gene>
    <name evidence="8" type="ORF">ACFSDB_03595</name>
</gene>